<feature type="domain" description="DDE Tnp4" evidence="3">
    <location>
        <begin position="209"/>
        <end position="365"/>
    </location>
</feature>
<dbReference type="Pfam" id="PF13359">
    <property type="entry name" value="DDE_Tnp_4"/>
    <property type="match status" value="1"/>
</dbReference>
<evidence type="ECO:0000256" key="2">
    <source>
        <dbReference type="ARBA" id="ARBA00022723"/>
    </source>
</evidence>
<dbReference type="EMBL" id="KQ979128">
    <property type="protein sequence ID" value="KYN22496.1"/>
    <property type="molecule type" value="Genomic_DNA"/>
</dbReference>
<protein>
    <recommendedName>
        <fullName evidence="3">DDE Tnp4 domain-containing protein</fullName>
    </recommendedName>
</protein>
<dbReference type="GO" id="GO:0046872">
    <property type="term" value="F:metal ion binding"/>
    <property type="evidence" value="ECO:0007669"/>
    <property type="project" value="UniProtKB-KW"/>
</dbReference>
<sequence length="465" mass="53583">MAFRNVVSCYVCDRTFSSRVLTRIDGEGNAHKREISIRRREENNMPPMDISPNSKICLNCNQSILNEINHIEQDPTCLRVNVLSQTRSSSCLICNGVGNLHRLSSDCKAYVFVKKNIYIPEGVKSCVHHLDKRGYILNHLLNDFETFFSVTKLQFQELATYCDRVPCQGGYRYVYKKDLLLFLCKLRQGLSDDFLTVMFQYSTRQSTSLAVSTTFSRHKGRHLVKPALVVAPDGYILEIQGPYFSDTRNNDAAMLQNEFENDMERMGEWFHEGDIFVLDRGYRDATNLLTDLGMTWKMPAFLEKNQRQLTTEQANESRLVTKMRWVVEARNGHIKSIFKFLDKTIQIQHIPNLRDYYKIAGAIINRYHPPLVMEGADANMAHQFLTKAQEPNVVQALVEAENLHTRNAGRWVSLAANQLNDFPLLGLDLLKELTTGIYQIKLAPSYIQDKSQRDDDEEFLENLRC</sequence>
<organism evidence="4 6">
    <name type="scientific">Trachymyrmex cornetzi</name>
    <dbReference type="NCBI Taxonomy" id="471704"/>
    <lineage>
        <taxon>Eukaryota</taxon>
        <taxon>Metazoa</taxon>
        <taxon>Ecdysozoa</taxon>
        <taxon>Arthropoda</taxon>
        <taxon>Hexapoda</taxon>
        <taxon>Insecta</taxon>
        <taxon>Pterygota</taxon>
        <taxon>Neoptera</taxon>
        <taxon>Endopterygota</taxon>
        <taxon>Hymenoptera</taxon>
        <taxon>Apocrita</taxon>
        <taxon>Aculeata</taxon>
        <taxon>Formicoidea</taxon>
        <taxon>Formicidae</taxon>
        <taxon>Myrmicinae</taxon>
        <taxon>Trachymyrmex</taxon>
    </lineage>
</organism>
<dbReference type="InterPro" id="IPR027806">
    <property type="entry name" value="HARBI1_dom"/>
</dbReference>
<evidence type="ECO:0000313" key="4">
    <source>
        <dbReference type="EMBL" id="KYN21785.1"/>
    </source>
</evidence>
<proteinExistence type="predicted"/>
<evidence type="ECO:0000256" key="1">
    <source>
        <dbReference type="ARBA" id="ARBA00001968"/>
    </source>
</evidence>
<evidence type="ECO:0000313" key="5">
    <source>
        <dbReference type="EMBL" id="KYN22496.1"/>
    </source>
</evidence>
<keyword evidence="2" id="KW-0479">Metal-binding</keyword>
<comment type="cofactor">
    <cofactor evidence="1">
        <name>a divalent metal cation</name>
        <dbReference type="ChEBI" id="CHEBI:60240"/>
    </cofactor>
</comment>
<dbReference type="AlphaFoldDB" id="A0A151J9N8"/>
<evidence type="ECO:0000259" key="3">
    <source>
        <dbReference type="Pfam" id="PF13359"/>
    </source>
</evidence>
<name>A0A151J9N8_9HYME</name>
<reference evidence="4 6" key="1">
    <citation type="submission" date="2015-09" db="EMBL/GenBank/DDBJ databases">
        <title>Trachymyrmex cornetzi WGS genome.</title>
        <authorList>
            <person name="Nygaard S."/>
            <person name="Hu H."/>
            <person name="Boomsma J."/>
            <person name="Zhang G."/>
        </authorList>
    </citation>
    <scope>NUCLEOTIDE SEQUENCE [LARGE SCALE GENOMIC DNA]</scope>
    <source>
        <strain evidence="4">Tcor2-1</strain>
        <tissue evidence="4">Whole body</tissue>
    </source>
</reference>
<keyword evidence="6" id="KW-1185">Reference proteome</keyword>
<dbReference type="PANTHER" id="PTHR23080:SF143">
    <property type="entry name" value="SI:DKEY-56D12.4"/>
    <property type="match status" value="1"/>
</dbReference>
<evidence type="ECO:0000313" key="6">
    <source>
        <dbReference type="Proteomes" id="UP000078492"/>
    </source>
</evidence>
<dbReference type="Proteomes" id="UP000078492">
    <property type="component" value="Unassembled WGS sequence"/>
</dbReference>
<gene>
    <name evidence="5" type="ORF">ALC57_05107</name>
    <name evidence="4" type="ORF">ALC57_05835</name>
</gene>
<dbReference type="PANTHER" id="PTHR23080">
    <property type="entry name" value="THAP DOMAIN PROTEIN"/>
    <property type="match status" value="1"/>
</dbReference>
<accession>A0A151J9N8</accession>
<dbReference type="EMBL" id="KQ979375">
    <property type="protein sequence ID" value="KYN21785.1"/>
    <property type="molecule type" value="Genomic_DNA"/>
</dbReference>